<dbReference type="KEGG" id="mlr:MELLADRAFT_67839"/>
<accession>F4S4M3</accession>
<feature type="region of interest" description="Disordered" evidence="1">
    <location>
        <begin position="274"/>
        <end position="295"/>
    </location>
</feature>
<keyword evidence="4" id="KW-1185">Reference proteome</keyword>
<evidence type="ECO:0000256" key="2">
    <source>
        <dbReference type="SAM" id="SignalP"/>
    </source>
</evidence>
<organism evidence="4">
    <name type="scientific">Melampsora larici-populina (strain 98AG31 / pathotype 3-4-7)</name>
    <name type="common">Poplar leaf rust fungus</name>
    <dbReference type="NCBI Taxonomy" id="747676"/>
    <lineage>
        <taxon>Eukaryota</taxon>
        <taxon>Fungi</taxon>
        <taxon>Dikarya</taxon>
        <taxon>Basidiomycota</taxon>
        <taxon>Pucciniomycotina</taxon>
        <taxon>Pucciniomycetes</taxon>
        <taxon>Pucciniales</taxon>
        <taxon>Melampsoraceae</taxon>
        <taxon>Melampsora</taxon>
    </lineage>
</organism>
<feature type="signal peptide" evidence="2">
    <location>
        <begin position="1"/>
        <end position="22"/>
    </location>
</feature>
<dbReference type="AlphaFoldDB" id="F4S4M3"/>
<protein>
    <submittedName>
        <fullName evidence="3">Uncharacterized protein</fullName>
    </submittedName>
</protein>
<sequence length="295" mass="32119">MFLPSLLLLRHSTLIHYVGVVGDESTPSNIRDRGMVSVRTGIATSGLNNNDSYATGILLTSRASPRHCLRSGNVYAMTFRLIASNTSSIDHLHFNPKHVIDLGVSSVSKLANLRKTMDKVSITAHGHVNSRMSILEVGSIVPTVVITITSVDKDPTTLSPVVWSTKHYIKGQVQETISINKCHEGAEIIVHGVIKDYDETEEMWASEVDSISIIKGSDIPMERKILHTVQPVNTPSSTVSVDSVGSGLADYSGMVLSYDGADIDLGQALRELFSDNHPSTPTLSERKRGRDEAQM</sequence>
<dbReference type="GeneID" id="18930916"/>
<reference evidence="4" key="1">
    <citation type="journal article" date="2011" name="Proc. Natl. Acad. Sci. U.S.A.">
        <title>Obligate biotrophy features unraveled by the genomic analysis of rust fungi.</title>
        <authorList>
            <person name="Duplessis S."/>
            <person name="Cuomo C.A."/>
            <person name="Lin Y.-C."/>
            <person name="Aerts A."/>
            <person name="Tisserant E."/>
            <person name="Veneault-Fourrey C."/>
            <person name="Joly D.L."/>
            <person name="Hacquard S."/>
            <person name="Amselem J."/>
            <person name="Cantarel B.L."/>
            <person name="Chiu R."/>
            <person name="Coutinho P.M."/>
            <person name="Feau N."/>
            <person name="Field M."/>
            <person name="Frey P."/>
            <person name="Gelhaye E."/>
            <person name="Goldberg J."/>
            <person name="Grabherr M.G."/>
            <person name="Kodira C.D."/>
            <person name="Kohler A."/>
            <person name="Kuees U."/>
            <person name="Lindquist E.A."/>
            <person name="Lucas S.M."/>
            <person name="Mago R."/>
            <person name="Mauceli E."/>
            <person name="Morin E."/>
            <person name="Murat C."/>
            <person name="Pangilinan J.L."/>
            <person name="Park R."/>
            <person name="Pearson M."/>
            <person name="Quesneville H."/>
            <person name="Rouhier N."/>
            <person name="Sakthikumar S."/>
            <person name="Salamov A.A."/>
            <person name="Schmutz J."/>
            <person name="Selles B."/>
            <person name="Shapiro H."/>
            <person name="Tanguay P."/>
            <person name="Tuskan G.A."/>
            <person name="Henrissat B."/>
            <person name="Van de Peer Y."/>
            <person name="Rouze P."/>
            <person name="Ellis J.G."/>
            <person name="Dodds P.N."/>
            <person name="Schein J.E."/>
            <person name="Zhong S."/>
            <person name="Hamelin R.C."/>
            <person name="Grigoriev I.V."/>
            <person name="Szabo L.J."/>
            <person name="Martin F."/>
        </authorList>
    </citation>
    <scope>NUCLEOTIDE SEQUENCE [LARGE SCALE GENOMIC DNA]</scope>
    <source>
        <strain evidence="4">98AG31 / pathotype 3-4-7</strain>
    </source>
</reference>
<dbReference type="Proteomes" id="UP000001072">
    <property type="component" value="Unassembled WGS sequence"/>
</dbReference>
<dbReference type="RefSeq" id="XP_007416292.1">
    <property type="nucleotide sequence ID" value="XM_007416230.1"/>
</dbReference>
<gene>
    <name evidence="3" type="ORF">MELLADRAFT_67839</name>
</gene>
<feature type="chain" id="PRO_5003315871" evidence="2">
    <location>
        <begin position="23"/>
        <end position="295"/>
    </location>
</feature>
<dbReference type="InParanoid" id="F4S4M3"/>
<name>F4S4M3_MELLP</name>
<evidence type="ECO:0000313" key="4">
    <source>
        <dbReference type="Proteomes" id="UP000001072"/>
    </source>
</evidence>
<dbReference type="HOGENOM" id="CLU_930919_0_0_1"/>
<dbReference type="EMBL" id="GL883147">
    <property type="protein sequence ID" value="EGG00446.1"/>
    <property type="molecule type" value="Genomic_DNA"/>
</dbReference>
<dbReference type="VEuPathDB" id="FungiDB:MELLADRAFT_67839"/>
<feature type="compositionally biased region" description="Basic and acidic residues" evidence="1">
    <location>
        <begin position="284"/>
        <end position="295"/>
    </location>
</feature>
<proteinExistence type="predicted"/>
<keyword evidence="2" id="KW-0732">Signal</keyword>
<evidence type="ECO:0000256" key="1">
    <source>
        <dbReference type="SAM" id="MobiDB-lite"/>
    </source>
</evidence>
<evidence type="ECO:0000313" key="3">
    <source>
        <dbReference type="EMBL" id="EGG00446.1"/>
    </source>
</evidence>